<evidence type="ECO:0000259" key="7">
    <source>
        <dbReference type="Pfam" id="PF22725"/>
    </source>
</evidence>
<dbReference type="Gene3D" id="3.30.360.10">
    <property type="entry name" value="Dihydrodipicolinate Reductase, domain 2"/>
    <property type="match status" value="1"/>
</dbReference>
<dbReference type="InterPro" id="IPR000683">
    <property type="entry name" value="Gfo/Idh/MocA-like_OxRdtase_N"/>
</dbReference>
<dbReference type="OrthoDB" id="64915at2759"/>
<feature type="domain" description="GFO/IDH/MocA-like oxidoreductase" evidence="7">
    <location>
        <begin position="146"/>
        <end position="284"/>
    </location>
</feature>
<evidence type="ECO:0000313" key="8">
    <source>
        <dbReference type="EMBL" id="KLO16878.1"/>
    </source>
</evidence>
<dbReference type="AlphaFoldDB" id="A0A0H2S5B1"/>
<comment type="similarity">
    <text evidence="1">Belongs to the Gfo/Idh/MocA family.</text>
</comment>
<dbReference type="SUPFAM" id="SSF51735">
    <property type="entry name" value="NAD(P)-binding Rossmann-fold domains"/>
    <property type="match status" value="1"/>
</dbReference>
<dbReference type="InParanoid" id="A0A0H2S5B1"/>
<dbReference type="GO" id="GO:0047837">
    <property type="term" value="F:D-xylose 1-dehydrogenase (NADP+) activity"/>
    <property type="evidence" value="ECO:0007669"/>
    <property type="project" value="UniProtKB-EC"/>
</dbReference>
<dbReference type="EMBL" id="KQ085911">
    <property type="protein sequence ID" value="KLO16878.1"/>
    <property type="molecule type" value="Genomic_DNA"/>
</dbReference>
<evidence type="ECO:0000256" key="2">
    <source>
        <dbReference type="ARBA" id="ARBA00023002"/>
    </source>
</evidence>
<protein>
    <recommendedName>
        <fullName evidence="3">D-xylose 1-dehydrogenase (NADP(+), D-xylono-1,5-lactone-forming)</fullName>
        <ecNumber evidence="3">1.1.1.179</ecNumber>
    </recommendedName>
    <alternativeName>
        <fullName evidence="4">D-xylose-NADP dehydrogenase</fullName>
    </alternativeName>
</protein>
<evidence type="ECO:0000256" key="1">
    <source>
        <dbReference type="ARBA" id="ARBA00010928"/>
    </source>
</evidence>
<sequence>MTPTPVPKDDGALRCGILGAAKIAPPAIILPARTHPEFIIAAVAARGKDKAEAFAKKHGIAKVYFGPNGYQDMLDDKDIDVIYNPLPNGLHYEWTLKALTAGKHVLLEKPGTDTAAETKVLFNYAESKGLVLLEALHCRFHPALNRVKEIIDSGELGKLKSMKASLCFPRVMSGPDDDNNIRYQFELGGGIMMGMGCYPLMIVRTLAGTEPISVLSASAAPFTNGTDEQRRTIDVGTEAVLEFPSDVTAEIACHSRRPGWGPLGLLPHLPEVKAEVTCEGGKIEFVNFLFPNVYHKIQVAPTGGEKRDEWAYTFNDGVGEDWWLTYRYQLEAFVDKVKGRQPKTWVTGEESIGNMQWIENIYVATGLGVRPNSTFVLPQD</sequence>
<keyword evidence="9" id="KW-1185">Reference proteome</keyword>
<dbReference type="GO" id="GO:0000166">
    <property type="term" value="F:nucleotide binding"/>
    <property type="evidence" value="ECO:0007669"/>
    <property type="project" value="InterPro"/>
</dbReference>
<dbReference type="SUPFAM" id="SSF55347">
    <property type="entry name" value="Glyceraldehyde-3-phosphate dehydrogenase-like, C-terminal domain"/>
    <property type="match status" value="1"/>
</dbReference>
<dbReference type="Proteomes" id="UP000053477">
    <property type="component" value="Unassembled WGS sequence"/>
</dbReference>
<dbReference type="Pfam" id="PF01408">
    <property type="entry name" value="GFO_IDH_MocA"/>
    <property type="match status" value="1"/>
</dbReference>
<evidence type="ECO:0000259" key="6">
    <source>
        <dbReference type="Pfam" id="PF01408"/>
    </source>
</evidence>
<reference evidence="8 9" key="1">
    <citation type="submission" date="2015-04" db="EMBL/GenBank/DDBJ databases">
        <title>Complete genome sequence of Schizopora paradoxa KUC8140, a cosmopolitan wood degrader in East Asia.</title>
        <authorList>
            <consortium name="DOE Joint Genome Institute"/>
            <person name="Min B."/>
            <person name="Park H."/>
            <person name="Jang Y."/>
            <person name="Kim J.-J."/>
            <person name="Kim K.H."/>
            <person name="Pangilinan J."/>
            <person name="Lipzen A."/>
            <person name="Riley R."/>
            <person name="Grigoriev I.V."/>
            <person name="Spatafora J.W."/>
            <person name="Choi I.-G."/>
        </authorList>
    </citation>
    <scope>NUCLEOTIDE SEQUENCE [LARGE SCALE GENOMIC DNA]</scope>
    <source>
        <strain evidence="8 9">KUC8140</strain>
    </source>
</reference>
<evidence type="ECO:0000256" key="5">
    <source>
        <dbReference type="ARBA" id="ARBA00049233"/>
    </source>
</evidence>
<dbReference type="STRING" id="27342.A0A0H2S5B1"/>
<dbReference type="PANTHER" id="PTHR22604">
    <property type="entry name" value="OXIDOREDUCTASES"/>
    <property type="match status" value="1"/>
</dbReference>
<accession>A0A0H2S5B1</accession>
<dbReference type="EC" id="1.1.1.179" evidence="3"/>
<keyword evidence="2" id="KW-0560">Oxidoreductase</keyword>
<gene>
    <name evidence="8" type="ORF">SCHPADRAFT_822540</name>
</gene>
<evidence type="ECO:0000256" key="4">
    <source>
        <dbReference type="ARBA" id="ARBA00042988"/>
    </source>
</evidence>
<name>A0A0H2S5B1_9AGAM</name>
<evidence type="ECO:0000313" key="9">
    <source>
        <dbReference type="Proteomes" id="UP000053477"/>
    </source>
</evidence>
<dbReference type="InterPro" id="IPR036291">
    <property type="entry name" value="NAD(P)-bd_dom_sf"/>
</dbReference>
<dbReference type="InterPro" id="IPR055170">
    <property type="entry name" value="GFO_IDH_MocA-like_dom"/>
</dbReference>
<comment type="catalytic activity">
    <reaction evidence="5">
        <text>D-xylose + NADP(+) = D-xylono-1,5-lactone + NADPH + H(+)</text>
        <dbReference type="Rhea" id="RHEA:22000"/>
        <dbReference type="ChEBI" id="CHEBI:15378"/>
        <dbReference type="ChEBI" id="CHEBI:15867"/>
        <dbReference type="ChEBI" id="CHEBI:53455"/>
        <dbReference type="ChEBI" id="CHEBI:57783"/>
        <dbReference type="ChEBI" id="CHEBI:58349"/>
        <dbReference type="EC" id="1.1.1.179"/>
    </reaction>
</comment>
<dbReference type="PANTHER" id="PTHR22604:SF105">
    <property type="entry name" value="TRANS-1,2-DIHYDROBENZENE-1,2-DIOL DEHYDROGENASE"/>
    <property type="match status" value="1"/>
</dbReference>
<proteinExistence type="inferred from homology"/>
<dbReference type="Pfam" id="PF22725">
    <property type="entry name" value="GFO_IDH_MocA_C3"/>
    <property type="match status" value="1"/>
</dbReference>
<dbReference type="InterPro" id="IPR050984">
    <property type="entry name" value="Gfo/Idh/MocA_domain"/>
</dbReference>
<dbReference type="Gene3D" id="3.40.50.720">
    <property type="entry name" value="NAD(P)-binding Rossmann-like Domain"/>
    <property type="match status" value="1"/>
</dbReference>
<feature type="domain" description="Gfo/Idh/MocA-like oxidoreductase N-terminal" evidence="6">
    <location>
        <begin position="13"/>
        <end position="132"/>
    </location>
</feature>
<organism evidence="8 9">
    <name type="scientific">Schizopora paradoxa</name>
    <dbReference type="NCBI Taxonomy" id="27342"/>
    <lineage>
        <taxon>Eukaryota</taxon>
        <taxon>Fungi</taxon>
        <taxon>Dikarya</taxon>
        <taxon>Basidiomycota</taxon>
        <taxon>Agaricomycotina</taxon>
        <taxon>Agaricomycetes</taxon>
        <taxon>Hymenochaetales</taxon>
        <taxon>Schizoporaceae</taxon>
        <taxon>Schizopora</taxon>
    </lineage>
</organism>
<evidence type="ECO:0000256" key="3">
    <source>
        <dbReference type="ARBA" id="ARBA00038984"/>
    </source>
</evidence>